<feature type="compositionally biased region" description="Polar residues" evidence="1">
    <location>
        <begin position="373"/>
        <end position="387"/>
    </location>
</feature>
<feature type="compositionally biased region" description="Low complexity" evidence="1">
    <location>
        <begin position="119"/>
        <end position="141"/>
    </location>
</feature>
<dbReference type="PANTHER" id="PTHR42111:SF1">
    <property type="entry name" value="YALI0D23727P"/>
    <property type="match status" value="1"/>
</dbReference>
<feature type="region of interest" description="Disordered" evidence="1">
    <location>
        <begin position="300"/>
        <end position="425"/>
    </location>
</feature>
<dbReference type="Proteomes" id="UP000230605">
    <property type="component" value="Chromosome 5"/>
</dbReference>
<feature type="region of interest" description="Disordered" evidence="1">
    <location>
        <begin position="82"/>
        <end position="142"/>
    </location>
</feature>
<evidence type="ECO:0000256" key="1">
    <source>
        <dbReference type="SAM" id="MobiDB-lite"/>
    </source>
</evidence>
<accession>A0A2G5H8D1</accession>
<keyword evidence="5" id="KW-1185">Reference proteome</keyword>
<evidence type="ECO:0000313" key="5">
    <source>
        <dbReference type="Proteomes" id="UP001302367"/>
    </source>
</evidence>
<organism evidence="2 4">
    <name type="scientific">Cercospora beticola</name>
    <name type="common">Sugarbeet leaf spot fungus</name>
    <dbReference type="NCBI Taxonomy" id="122368"/>
    <lineage>
        <taxon>Eukaryota</taxon>
        <taxon>Fungi</taxon>
        <taxon>Dikarya</taxon>
        <taxon>Ascomycota</taxon>
        <taxon>Pezizomycotina</taxon>
        <taxon>Dothideomycetes</taxon>
        <taxon>Dothideomycetidae</taxon>
        <taxon>Mycosphaerellales</taxon>
        <taxon>Mycosphaerellaceae</taxon>
        <taxon>Cercospora</taxon>
    </lineage>
</organism>
<dbReference type="AlphaFoldDB" id="A0A2G5H8D1"/>
<dbReference type="EMBL" id="LKMD01000108">
    <property type="protein sequence ID" value="PIA88787.1"/>
    <property type="molecule type" value="Genomic_DNA"/>
</dbReference>
<sequence length="425" mass="45538">MLSNDLLSAAQHPAISPHNSASPLISEQQRTDLHDRGHEQTTSAQEKDSKSFKQRLLQLAGKKKDEKVRMEAMNTTAFEKAVNAAGTAESQSTTQQRQPDLKPQPRRTPASPSRLPYHSAMSASPSRLRSSSPRLHSPASSEIFERNVQEPLPISTLSNELTDAHIPAHVMTEDDIPPALDASAEAITSKSLNPDEVEIVTSTSHQPAAASVLDGSTSQADLISLNSPLRFETPIDSEPASSLQASSVLQNLDDEVASSYGQLDPNDVRRLSFISFKDIVQSELQQQHLAEIGNRDSLHIGGHSFSSSMNERATSPLRSPRSPTSSAAASGGVTTPPPGLNISYPLAEQSPGRIGSPGSMHGSAHGHGELTIETMSQSIRKTASGDLSNVRIRDGSDGIRSAGLSPVGDENEFTRQMQSRSRTNS</sequence>
<feature type="compositionally biased region" description="Polar residues" evidence="1">
    <location>
        <begin position="414"/>
        <end position="425"/>
    </location>
</feature>
<gene>
    <name evidence="2" type="ORF">CB0940_07923</name>
    <name evidence="3" type="ORF">RHO25_008537</name>
</gene>
<dbReference type="EMBL" id="CP134188">
    <property type="protein sequence ID" value="WPB03893.1"/>
    <property type="molecule type" value="Genomic_DNA"/>
</dbReference>
<evidence type="ECO:0000313" key="2">
    <source>
        <dbReference type="EMBL" id="PIA88787.1"/>
    </source>
</evidence>
<dbReference type="OrthoDB" id="5364312at2759"/>
<name>A0A2G5H8D1_CERBT</name>
<dbReference type="PANTHER" id="PTHR42111">
    <property type="entry name" value="YALI0D23727P"/>
    <property type="match status" value="1"/>
</dbReference>
<feature type="compositionally biased region" description="Polar residues" evidence="1">
    <location>
        <begin position="88"/>
        <end position="98"/>
    </location>
</feature>
<evidence type="ECO:0000313" key="4">
    <source>
        <dbReference type="Proteomes" id="UP000230605"/>
    </source>
</evidence>
<feature type="compositionally biased region" description="Basic and acidic residues" evidence="1">
    <location>
        <begin position="29"/>
        <end position="51"/>
    </location>
</feature>
<protein>
    <submittedName>
        <fullName evidence="2">Uncharacterized protein</fullName>
    </submittedName>
</protein>
<reference evidence="3 5" key="2">
    <citation type="submission" date="2023-09" db="EMBL/GenBank/DDBJ databases">
        <title>Complete-Gapless Cercospora beticola genome.</title>
        <authorList>
            <person name="Wyatt N.A."/>
            <person name="Spanner R.E."/>
            <person name="Bolton M.D."/>
        </authorList>
    </citation>
    <scope>NUCLEOTIDE SEQUENCE [LARGE SCALE GENOMIC DNA]</scope>
    <source>
        <strain evidence="3">Cb09-40</strain>
    </source>
</reference>
<feature type="compositionally biased region" description="Polar residues" evidence="1">
    <location>
        <begin position="17"/>
        <end position="28"/>
    </location>
</feature>
<proteinExistence type="predicted"/>
<evidence type="ECO:0000313" key="3">
    <source>
        <dbReference type="EMBL" id="WPB03893.1"/>
    </source>
</evidence>
<feature type="region of interest" description="Disordered" evidence="1">
    <location>
        <begin position="1"/>
        <end position="68"/>
    </location>
</feature>
<dbReference type="Proteomes" id="UP001302367">
    <property type="component" value="Chromosome 5"/>
</dbReference>
<feature type="compositionally biased region" description="Low complexity" evidence="1">
    <location>
        <begin position="312"/>
        <end position="334"/>
    </location>
</feature>
<reference evidence="2 4" key="1">
    <citation type="submission" date="2015-10" db="EMBL/GenBank/DDBJ databases">
        <title>The cercosporin biosynthetic gene cluster was horizontally transferred to several fungal lineages and shown to be expanded in Cercospora beticola based on microsynteny with recipient genomes.</title>
        <authorList>
            <person name="De Jonge R."/>
            <person name="Ebert M.K."/>
            <person name="Suttle J.C."/>
            <person name="Jurick Ii W.M."/>
            <person name="Secor G.A."/>
            <person name="Thomma B.P."/>
            <person name="Van De Peer Y."/>
            <person name="Bolton M.D."/>
        </authorList>
    </citation>
    <scope>NUCLEOTIDE SEQUENCE [LARGE SCALE GENOMIC DNA]</scope>
    <source>
        <strain evidence="2 4">09-40</strain>
    </source>
</reference>